<proteinExistence type="inferred from homology"/>
<evidence type="ECO:0000256" key="3">
    <source>
        <dbReference type="ARBA" id="ARBA00022438"/>
    </source>
</evidence>
<dbReference type="EMBL" id="JAGMVS010000065">
    <property type="protein sequence ID" value="MCM2437541.1"/>
    <property type="molecule type" value="Genomic_DNA"/>
</dbReference>
<keyword evidence="5 9" id="KW-0479">Metal-binding</keyword>
<keyword evidence="8 9" id="KW-0482">Metalloprotease</keyword>
<dbReference type="SUPFAM" id="SSF55031">
    <property type="entry name" value="Bacterial exopeptidase dimerisation domain"/>
    <property type="match status" value="1"/>
</dbReference>
<dbReference type="InterPro" id="IPR010161">
    <property type="entry name" value="Peptidase_M20B"/>
</dbReference>
<name>A0ABT0VI73_9LACO</name>
<dbReference type="PROSITE" id="PS00758">
    <property type="entry name" value="ARGE_DAPE_CPG2_1"/>
    <property type="match status" value="1"/>
</dbReference>
<evidence type="ECO:0000259" key="10">
    <source>
        <dbReference type="Pfam" id="PF07687"/>
    </source>
</evidence>
<dbReference type="InterPro" id="IPR011650">
    <property type="entry name" value="Peptidase_M20_dimer"/>
</dbReference>
<comment type="similarity">
    <text evidence="2 9">Belongs to the peptidase M20B family.</text>
</comment>
<dbReference type="PROSITE" id="PS00759">
    <property type="entry name" value="ARGE_DAPE_CPG2_2"/>
    <property type="match status" value="1"/>
</dbReference>
<evidence type="ECO:0000256" key="6">
    <source>
        <dbReference type="ARBA" id="ARBA00022801"/>
    </source>
</evidence>
<dbReference type="NCBIfam" id="TIGR01882">
    <property type="entry name" value="peptidase-T"/>
    <property type="match status" value="1"/>
</dbReference>
<protein>
    <recommendedName>
        <fullName evidence="9">Peptidase T</fullName>
        <ecNumber evidence="9">3.4.11.4</ecNumber>
    </recommendedName>
    <alternativeName>
        <fullName evidence="9">Aminotripeptidase</fullName>
        <shortName evidence="9">Tripeptidase</shortName>
    </alternativeName>
    <alternativeName>
        <fullName evidence="9">Tripeptide aminopeptidase</fullName>
    </alternativeName>
</protein>
<comment type="function">
    <text evidence="9">Cleaves the N-terminal amino acid of tripeptides.</text>
</comment>
<comment type="catalytic activity">
    <reaction evidence="1 9">
        <text>Release of the N-terminal residue from a tripeptide.</text>
        <dbReference type="EC" id="3.4.11.4"/>
    </reaction>
</comment>
<evidence type="ECO:0000256" key="4">
    <source>
        <dbReference type="ARBA" id="ARBA00022670"/>
    </source>
</evidence>
<keyword evidence="3 9" id="KW-0031">Aminopeptidase</keyword>
<comment type="caution">
    <text evidence="11">The sequence shown here is derived from an EMBL/GenBank/DDBJ whole genome shotgun (WGS) entry which is preliminary data.</text>
</comment>
<dbReference type="NCBIfam" id="NF009920">
    <property type="entry name" value="PRK13381.1"/>
    <property type="match status" value="1"/>
</dbReference>
<keyword evidence="9" id="KW-0963">Cytoplasm</keyword>
<evidence type="ECO:0000256" key="1">
    <source>
        <dbReference type="ARBA" id="ARBA00000870"/>
    </source>
</evidence>
<organism evidence="11 12">
    <name type="scientific">Periweissella beninensis</name>
    <dbReference type="NCBI Taxonomy" id="504936"/>
    <lineage>
        <taxon>Bacteria</taxon>
        <taxon>Bacillati</taxon>
        <taxon>Bacillota</taxon>
        <taxon>Bacilli</taxon>
        <taxon>Lactobacillales</taxon>
        <taxon>Lactobacillaceae</taxon>
        <taxon>Periweissella</taxon>
    </lineage>
</organism>
<feature type="binding site" evidence="9">
    <location>
        <position position="142"/>
    </location>
    <ligand>
        <name>Zn(2+)</name>
        <dbReference type="ChEBI" id="CHEBI:29105"/>
        <label>1</label>
    </ligand>
</feature>
<dbReference type="CDD" id="cd03892">
    <property type="entry name" value="M20_peptT"/>
    <property type="match status" value="1"/>
</dbReference>
<sequence>MDKYDNLVSRFVEYAKINTRSNEESTTVPSDSKEVEFLKMIAEELKRIGLKNVILMPDGYVFAELSSNLDYEVPTIGFIAHVDTADFNSENINPQIHESYDGKSDLQLSEKWSLKVAEFPNLTKYQGHTLITSDGKTLLGADDKAGVAEIITAIEYLVANPTIKHGTIKVAFGPDEEIGIGADNFDVASFNADFAYTMDGGPLGELEWETFNAADAKIEIQGKNVHPGSAKDTMINALQVAMDFHAKLPNKERPELTSGTEGFWHIMQVNGTPDYATMRYIIRDHNREVFEKRKEKLQSIAEQMNQKFGIQRIKIILKDQYYNMGEVLKNDMESVDLAKEAMYSLNITPIIEPVRGGTDGSKITFMGLPTPNIFAGGENMHSRYEFVSTQVMEQAVDVILKISELNTQK</sequence>
<evidence type="ECO:0000313" key="11">
    <source>
        <dbReference type="EMBL" id="MCM2437541.1"/>
    </source>
</evidence>
<dbReference type="Gene3D" id="3.30.70.360">
    <property type="match status" value="1"/>
</dbReference>
<evidence type="ECO:0000256" key="8">
    <source>
        <dbReference type="ARBA" id="ARBA00023049"/>
    </source>
</evidence>
<gene>
    <name evidence="9 11" type="primary">pepT</name>
    <name evidence="11" type="ORF">KAK10_06425</name>
</gene>
<comment type="cofactor">
    <cofactor evidence="9">
        <name>Zn(2+)</name>
        <dbReference type="ChEBI" id="CHEBI:29105"/>
    </cofactor>
    <text evidence="9">Binds 2 Zn(2+) ions per subunit.</text>
</comment>
<keyword evidence="6 9" id="KW-0378">Hydrolase</keyword>
<feature type="binding site" evidence="9">
    <location>
        <position position="381"/>
    </location>
    <ligand>
        <name>Zn(2+)</name>
        <dbReference type="ChEBI" id="CHEBI:29105"/>
        <label>2</label>
    </ligand>
</feature>
<feature type="binding site" evidence="9">
    <location>
        <position position="81"/>
    </location>
    <ligand>
        <name>Zn(2+)</name>
        <dbReference type="ChEBI" id="CHEBI:29105"/>
        <label>1</label>
    </ligand>
</feature>
<evidence type="ECO:0000313" key="12">
    <source>
        <dbReference type="Proteomes" id="UP001057481"/>
    </source>
</evidence>
<dbReference type="PIRSF" id="PIRSF037215">
    <property type="entry name" value="Peptidase_M20B"/>
    <property type="match status" value="1"/>
</dbReference>
<feature type="domain" description="Peptidase M20 dimerisation" evidence="10">
    <location>
        <begin position="209"/>
        <end position="306"/>
    </location>
</feature>
<keyword evidence="4 9" id="KW-0645">Protease</keyword>
<keyword evidence="7 9" id="KW-0862">Zinc</keyword>
<dbReference type="PANTHER" id="PTHR42994:SF1">
    <property type="entry name" value="PEPTIDASE T"/>
    <property type="match status" value="1"/>
</dbReference>
<evidence type="ECO:0000256" key="5">
    <source>
        <dbReference type="ARBA" id="ARBA00022723"/>
    </source>
</evidence>
<dbReference type="RefSeq" id="WP_205143665.1">
    <property type="nucleotide sequence ID" value="NZ_JAFBDN010000008.1"/>
</dbReference>
<feature type="binding site" evidence="9">
    <location>
        <position position="142"/>
    </location>
    <ligand>
        <name>Zn(2+)</name>
        <dbReference type="ChEBI" id="CHEBI:29105"/>
        <label>2</label>
    </ligand>
</feature>
<feature type="binding site" evidence="9">
    <location>
        <position position="199"/>
    </location>
    <ligand>
        <name>Zn(2+)</name>
        <dbReference type="ChEBI" id="CHEBI:29105"/>
        <label>1</label>
    </ligand>
</feature>
<dbReference type="SUPFAM" id="SSF53187">
    <property type="entry name" value="Zn-dependent exopeptidases"/>
    <property type="match status" value="1"/>
</dbReference>
<dbReference type="Gene3D" id="3.40.630.10">
    <property type="entry name" value="Zn peptidases"/>
    <property type="match status" value="1"/>
</dbReference>
<dbReference type="InterPro" id="IPR036264">
    <property type="entry name" value="Bact_exopeptidase_dim_dom"/>
</dbReference>
<dbReference type="EC" id="3.4.11.4" evidence="9"/>
<feature type="active site" description="Proton acceptor" evidence="9">
    <location>
        <position position="176"/>
    </location>
</feature>
<dbReference type="NCBIfam" id="NF003976">
    <property type="entry name" value="PRK05469.1"/>
    <property type="match status" value="1"/>
</dbReference>
<accession>A0ABT0VI73</accession>
<dbReference type="InterPro" id="IPR002933">
    <property type="entry name" value="Peptidase_M20"/>
</dbReference>
<dbReference type="Pfam" id="PF01546">
    <property type="entry name" value="Peptidase_M20"/>
    <property type="match status" value="1"/>
</dbReference>
<reference evidence="11" key="1">
    <citation type="submission" date="2021-04" db="EMBL/GenBank/DDBJ databases">
        <title>Taxonomic assessment of Weissella genus.</title>
        <authorList>
            <person name="Fanelli F."/>
            <person name="Chieffi D."/>
            <person name="Dell'Aquila A."/>
            <person name="Gyu-Sung C."/>
            <person name="Franz C.M.A.P."/>
            <person name="Fusco V."/>
        </authorList>
    </citation>
    <scope>NUCLEOTIDE SEQUENCE</scope>
    <source>
        <strain evidence="11">LMG 25373</strain>
    </source>
</reference>
<evidence type="ECO:0000256" key="7">
    <source>
        <dbReference type="ARBA" id="ARBA00022833"/>
    </source>
</evidence>
<dbReference type="PANTHER" id="PTHR42994">
    <property type="entry name" value="PEPTIDASE T"/>
    <property type="match status" value="1"/>
</dbReference>
<evidence type="ECO:0000256" key="2">
    <source>
        <dbReference type="ARBA" id="ARBA00009692"/>
    </source>
</evidence>
<dbReference type="Proteomes" id="UP001057481">
    <property type="component" value="Unassembled WGS sequence"/>
</dbReference>
<dbReference type="GO" id="GO:0045148">
    <property type="term" value="F:tripeptide aminopeptidase activity"/>
    <property type="evidence" value="ECO:0007669"/>
    <property type="project" value="UniProtKB-EC"/>
</dbReference>
<dbReference type="InterPro" id="IPR001261">
    <property type="entry name" value="ArgE/DapE_CS"/>
</dbReference>
<evidence type="ECO:0000256" key="9">
    <source>
        <dbReference type="HAMAP-Rule" id="MF_00550"/>
    </source>
</evidence>
<keyword evidence="12" id="KW-1185">Reference proteome</keyword>
<dbReference type="Pfam" id="PF07687">
    <property type="entry name" value="M20_dimer"/>
    <property type="match status" value="1"/>
</dbReference>
<dbReference type="HAMAP" id="MF_00550">
    <property type="entry name" value="Aminopeptidase_M20"/>
    <property type="match status" value="1"/>
</dbReference>
<comment type="subcellular location">
    <subcellularLocation>
        <location evidence="9">Cytoplasm</location>
    </subcellularLocation>
</comment>
<feature type="active site" evidence="9">
    <location>
        <position position="83"/>
    </location>
</feature>
<feature type="binding site" evidence="9">
    <location>
        <position position="177"/>
    </location>
    <ligand>
        <name>Zn(2+)</name>
        <dbReference type="ChEBI" id="CHEBI:29105"/>
        <label>2</label>
    </ligand>
</feature>